<dbReference type="SUPFAM" id="SSF82185">
    <property type="entry name" value="Histone H3 K4-specific methyltransferase SET7/9 N-terminal domain"/>
    <property type="match status" value="1"/>
</dbReference>
<dbReference type="Gene3D" id="2.20.110.10">
    <property type="entry name" value="Histone H3 K4-specific methyltransferase SET7/9 N-terminal domain"/>
    <property type="match status" value="1"/>
</dbReference>
<sequence length="275" mass="32921">MEEEKEKELAKAVDCLHESIPNYVFNYCDNHCVVFEKLSDTITDENRENVANRCTALFHANKLKVIKIFDSDTFEHKHQIGDYECNTIIERSDISLLYYTRIETVINLSSRSKITDYYVDRENNKTYSYFFDFYESGTKKSLRYTTDNKINTYYEFYDNSSMNPRLKFQYDQDEKLHGQYVEYYFSLNKLLSYDLYINTSFECNYNHGVKHGKSYEYDKNHKIISHYNHVDGKLHGACYEELGMIRRYMIYDNGNLIDDKIYIPTKKHLLALEFL</sequence>
<accession>A0A6C0E9F8</accession>
<protein>
    <submittedName>
        <fullName evidence="1">Uncharacterized protein</fullName>
    </submittedName>
</protein>
<organism evidence="1">
    <name type="scientific">viral metagenome</name>
    <dbReference type="NCBI Taxonomy" id="1070528"/>
    <lineage>
        <taxon>unclassified sequences</taxon>
        <taxon>metagenomes</taxon>
        <taxon>organismal metagenomes</taxon>
    </lineage>
</organism>
<dbReference type="EMBL" id="MN739774">
    <property type="protein sequence ID" value="QHT25744.1"/>
    <property type="molecule type" value="Genomic_DNA"/>
</dbReference>
<reference evidence="1" key="1">
    <citation type="journal article" date="2020" name="Nature">
        <title>Giant virus diversity and host interactions through global metagenomics.</title>
        <authorList>
            <person name="Schulz F."/>
            <person name="Roux S."/>
            <person name="Paez-Espino D."/>
            <person name="Jungbluth S."/>
            <person name="Walsh D.A."/>
            <person name="Denef V.J."/>
            <person name="McMahon K.D."/>
            <person name="Konstantinidis K.T."/>
            <person name="Eloe-Fadrosh E.A."/>
            <person name="Kyrpides N.C."/>
            <person name="Woyke T."/>
        </authorList>
    </citation>
    <scope>NUCLEOTIDE SEQUENCE</scope>
    <source>
        <strain evidence="1">GVMAG-M-3300023179-27</strain>
    </source>
</reference>
<dbReference type="AlphaFoldDB" id="A0A6C0E9F8"/>
<proteinExistence type="predicted"/>
<name>A0A6C0E9F8_9ZZZZ</name>
<evidence type="ECO:0000313" key="1">
    <source>
        <dbReference type="EMBL" id="QHT25744.1"/>
    </source>
</evidence>